<gene>
    <name evidence="3" type="ORF">AWM68_20200</name>
</gene>
<dbReference type="CDD" id="cd00093">
    <property type="entry name" value="HTH_XRE"/>
    <property type="match status" value="1"/>
</dbReference>
<evidence type="ECO:0000256" key="1">
    <source>
        <dbReference type="SAM" id="Phobius"/>
    </source>
</evidence>
<dbReference type="OrthoDB" id="2857438at2"/>
<dbReference type="RefSeq" id="WP_066240369.1">
    <property type="nucleotide sequence ID" value="NZ_LRFC01000018.1"/>
</dbReference>
<feature type="transmembrane region" description="Helical" evidence="1">
    <location>
        <begin position="133"/>
        <end position="156"/>
    </location>
</feature>
<evidence type="ECO:0000313" key="4">
    <source>
        <dbReference type="Proteomes" id="UP000076567"/>
    </source>
</evidence>
<feature type="domain" description="HTH cro/C1-type" evidence="2">
    <location>
        <begin position="7"/>
        <end position="61"/>
    </location>
</feature>
<dbReference type="GO" id="GO:0003677">
    <property type="term" value="F:DNA binding"/>
    <property type="evidence" value="ECO:0007669"/>
    <property type="project" value="InterPro"/>
</dbReference>
<dbReference type="Gene3D" id="1.10.260.40">
    <property type="entry name" value="lambda repressor-like DNA-binding domains"/>
    <property type="match status" value="1"/>
</dbReference>
<keyword evidence="1" id="KW-1133">Transmembrane helix</keyword>
<dbReference type="EMBL" id="LRFC01000018">
    <property type="protein sequence ID" value="KZE66828.1"/>
    <property type="molecule type" value="Genomic_DNA"/>
</dbReference>
<name>A0A165NMX2_9BACL</name>
<evidence type="ECO:0000259" key="2">
    <source>
        <dbReference type="PROSITE" id="PS50943"/>
    </source>
</evidence>
<keyword evidence="1" id="KW-0812">Transmembrane</keyword>
<keyword evidence="1" id="KW-0472">Membrane</keyword>
<proteinExistence type="predicted"/>
<dbReference type="InterPro" id="IPR010982">
    <property type="entry name" value="Lambda_DNA-bd_dom_sf"/>
</dbReference>
<accession>A0A165NMX2</accession>
<dbReference type="PROSITE" id="PS50943">
    <property type="entry name" value="HTH_CROC1"/>
    <property type="match status" value="1"/>
</dbReference>
<protein>
    <recommendedName>
        <fullName evidence="2">HTH cro/C1-type domain-containing protein</fullName>
    </recommendedName>
</protein>
<dbReference type="InterPro" id="IPR001387">
    <property type="entry name" value="Cro/C1-type_HTH"/>
</dbReference>
<comment type="caution">
    <text evidence="3">The sequence shown here is derived from an EMBL/GenBank/DDBJ whole genome shotgun (WGS) entry which is preliminary data.</text>
</comment>
<dbReference type="Pfam" id="PF01381">
    <property type="entry name" value="HTH_3"/>
    <property type="match status" value="1"/>
</dbReference>
<dbReference type="SUPFAM" id="SSF47413">
    <property type="entry name" value="lambda repressor-like DNA-binding domains"/>
    <property type="match status" value="1"/>
</dbReference>
<organism evidence="3 4">
    <name type="scientific">Fictibacillus phosphorivorans</name>
    <dbReference type="NCBI Taxonomy" id="1221500"/>
    <lineage>
        <taxon>Bacteria</taxon>
        <taxon>Bacillati</taxon>
        <taxon>Bacillota</taxon>
        <taxon>Bacilli</taxon>
        <taxon>Bacillales</taxon>
        <taxon>Fictibacillaceae</taxon>
        <taxon>Fictibacillus</taxon>
    </lineage>
</organism>
<reference evidence="4" key="1">
    <citation type="submission" date="2016-01" db="EMBL/GenBank/DDBJ databases">
        <title>Draft genome of Chromobacterium sp. F49.</title>
        <authorList>
            <person name="Hong K.W."/>
        </authorList>
    </citation>
    <scope>NUCLEOTIDE SEQUENCE [LARGE SCALE GENOMIC DNA]</scope>
    <source>
        <strain evidence="4">P7IIIA</strain>
    </source>
</reference>
<dbReference type="AlphaFoldDB" id="A0A165NMX2"/>
<dbReference type="Proteomes" id="UP000076567">
    <property type="component" value="Unassembled WGS sequence"/>
</dbReference>
<sequence length="173" mass="19663">MKLGYTLARARNWKGYTQEQLSMELPMSREAISKAETGARKIPKELRSKAAEVLDHPFLTMAIAFEDTGGAWVPELDGDKVDLHRSSVRSKTIEELEEAIEAIKGVCLANHPEYIHEHERQQLKKALMEAIDAIIALSHFVGIICLEYSFSWLGLWKEQRLKLKSKGFVKGRI</sequence>
<keyword evidence="4" id="KW-1185">Reference proteome</keyword>
<evidence type="ECO:0000313" key="3">
    <source>
        <dbReference type="EMBL" id="KZE66828.1"/>
    </source>
</evidence>